<sequence length="231" mass="25871">MRVADKPRVALYYAPPATSAWWREGCDWLGRDPENGRETATPVHAVTHAPRRYGWHATLIAPFHLAPGVEPADVLACARAWAASVPRFEMPVQPAEMGRFVALRPAVAGDDDTLRTLAADALQALRAVRAMPSRESIERRIVDGMSARQIELLREWGYPYVFDEYRFHMTLSDSLDDANARASIVSEWMRRIETLGPLPMHGAALFIEPEPGAPFTLWQRLPFNNAQDVVA</sequence>
<name>A0A158DE46_9BURK</name>
<gene>
    <name evidence="1" type="ORF">AWB80_06712</name>
</gene>
<dbReference type="EMBL" id="FCOE02000036">
    <property type="protein sequence ID" value="SAK92680.1"/>
    <property type="molecule type" value="Genomic_DNA"/>
</dbReference>
<evidence type="ECO:0000313" key="2">
    <source>
        <dbReference type="Proteomes" id="UP000054911"/>
    </source>
</evidence>
<keyword evidence="2" id="KW-1185">Reference proteome</keyword>
<dbReference type="OrthoDB" id="5801437at2"/>
<dbReference type="RefSeq" id="WP_061178999.1">
    <property type="nucleotide sequence ID" value="NZ_FCOE02000036.1"/>
</dbReference>
<dbReference type="Pfam" id="PF06299">
    <property type="entry name" value="DUF1045"/>
    <property type="match status" value="1"/>
</dbReference>
<proteinExistence type="predicted"/>
<dbReference type="Proteomes" id="UP000054911">
    <property type="component" value="Unassembled WGS sequence"/>
</dbReference>
<dbReference type="InterPro" id="IPR009389">
    <property type="entry name" value="DUF1045"/>
</dbReference>
<protein>
    <recommendedName>
        <fullName evidence="3">Phosphonate metabolism protein</fullName>
    </recommendedName>
</protein>
<accession>A0A158DE46</accession>
<reference evidence="1" key="1">
    <citation type="submission" date="2016-01" db="EMBL/GenBank/DDBJ databases">
        <authorList>
            <person name="Peeters C."/>
        </authorList>
    </citation>
    <scope>NUCLEOTIDE SEQUENCE [LARGE SCALE GENOMIC DNA]</scope>
    <source>
        <strain evidence="1">LMG 29323</strain>
    </source>
</reference>
<organism evidence="1 2">
    <name type="scientific">Caballeronia pedi</name>
    <dbReference type="NCBI Taxonomy" id="1777141"/>
    <lineage>
        <taxon>Bacteria</taxon>
        <taxon>Pseudomonadati</taxon>
        <taxon>Pseudomonadota</taxon>
        <taxon>Betaproteobacteria</taxon>
        <taxon>Burkholderiales</taxon>
        <taxon>Burkholderiaceae</taxon>
        <taxon>Caballeronia</taxon>
    </lineage>
</organism>
<comment type="caution">
    <text evidence="1">The sequence shown here is derived from an EMBL/GenBank/DDBJ whole genome shotgun (WGS) entry which is preliminary data.</text>
</comment>
<dbReference type="AlphaFoldDB" id="A0A158DE46"/>
<dbReference type="STRING" id="1777141.AWB80_06712"/>
<evidence type="ECO:0008006" key="3">
    <source>
        <dbReference type="Google" id="ProtNLM"/>
    </source>
</evidence>
<evidence type="ECO:0000313" key="1">
    <source>
        <dbReference type="EMBL" id="SAK92680.1"/>
    </source>
</evidence>